<evidence type="ECO:0000256" key="3">
    <source>
        <dbReference type="ARBA" id="ARBA00022679"/>
    </source>
</evidence>
<dbReference type="GO" id="GO:0003887">
    <property type="term" value="F:DNA-directed DNA polymerase activity"/>
    <property type="evidence" value="ECO:0007669"/>
    <property type="project" value="UniProtKB-KW"/>
</dbReference>
<protein>
    <recommendedName>
        <fullName evidence="2">DNA-directed DNA polymerase</fullName>
        <ecNumber evidence="2">2.7.7.7</ecNumber>
    </recommendedName>
</protein>
<dbReference type="PANTHER" id="PTHR11669">
    <property type="entry name" value="REPLICATION FACTOR C / DNA POLYMERASE III GAMMA-TAU SUBUNIT"/>
    <property type="match status" value="1"/>
</dbReference>
<reference evidence="15" key="2">
    <citation type="journal article" date="2016" name="Int. J. Syst. Evol. Microbiol.">
        <title>Complete genome sequence and cell structure of Limnochorda pilosa, a Gram-negative spore-former within the phylum Firmicutes.</title>
        <authorList>
            <person name="Watanabe M."/>
            <person name="Kojima H."/>
            <person name="Fukui M."/>
        </authorList>
    </citation>
    <scope>NUCLEOTIDE SEQUENCE [LARGE SCALE GENOMIC DNA]</scope>
    <source>
        <strain evidence="15">HC45</strain>
    </source>
</reference>
<dbReference type="NCBIfam" id="NF004046">
    <property type="entry name" value="PRK05563.1"/>
    <property type="match status" value="1"/>
</dbReference>
<dbReference type="KEGG" id="lpil:LIP_3202"/>
<comment type="similarity">
    <text evidence="1">Belongs to the DnaX/STICHEL family.</text>
</comment>
<dbReference type="InterPro" id="IPR050238">
    <property type="entry name" value="DNA_Rep/Repair_Clamp_Loader"/>
</dbReference>
<dbReference type="InterPro" id="IPR008921">
    <property type="entry name" value="DNA_pol3_clamp-load_cplx_C"/>
</dbReference>
<dbReference type="STRING" id="1555112.LIP_3202"/>
<dbReference type="GO" id="GO:0005524">
    <property type="term" value="F:ATP binding"/>
    <property type="evidence" value="ECO:0007669"/>
    <property type="project" value="UniProtKB-KW"/>
</dbReference>
<keyword evidence="9" id="KW-0067">ATP-binding</keyword>
<dbReference type="PATRIC" id="fig|1555112.3.peg.3243"/>
<dbReference type="Pfam" id="PF20964">
    <property type="entry name" value="DnaX_C"/>
    <property type="match status" value="1"/>
</dbReference>
<evidence type="ECO:0000313" key="14">
    <source>
        <dbReference type="EMBL" id="BAS29021.1"/>
    </source>
</evidence>
<dbReference type="SUPFAM" id="SSF48019">
    <property type="entry name" value="post-AAA+ oligomerization domain-like"/>
    <property type="match status" value="1"/>
</dbReference>
<dbReference type="GO" id="GO:0009360">
    <property type="term" value="C:DNA polymerase III complex"/>
    <property type="evidence" value="ECO:0007669"/>
    <property type="project" value="InterPro"/>
</dbReference>
<evidence type="ECO:0000313" key="15">
    <source>
        <dbReference type="Proteomes" id="UP000065807"/>
    </source>
</evidence>
<evidence type="ECO:0000256" key="4">
    <source>
        <dbReference type="ARBA" id="ARBA00022695"/>
    </source>
</evidence>
<dbReference type="EMBL" id="AP014924">
    <property type="protein sequence ID" value="BAS29021.1"/>
    <property type="molecule type" value="Genomic_DNA"/>
</dbReference>
<dbReference type="SMART" id="SM00382">
    <property type="entry name" value="AAA"/>
    <property type="match status" value="1"/>
</dbReference>
<dbReference type="InterPro" id="IPR001270">
    <property type="entry name" value="ClpA/B"/>
</dbReference>
<reference evidence="15" key="1">
    <citation type="submission" date="2015-07" db="EMBL/GenBank/DDBJ databases">
        <title>Complete genome sequence and phylogenetic analysis of Limnochorda pilosa.</title>
        <authorList>
            <person name="Watanabe M."/>
            <person name="Kojima H."/>
            <person name="Fukui M."/>
        </authorList>
    </citation>
    <scope>NUCLEOTIDE SEQUENCE [LARGE SCALE GENOMIC DNA]</scope>
    <source>
        <strain evidence="15">HC45</strain>
    </source>
</reference>
<feature type="domain" description="AAA+ ATPase" evidence="13">
    <location>
        <begin position="37"/>
        <end position="178"/>
    </location>
</feature>
<dbReference type="InterPro" id="IPR012763">
    <property type="entry name" value="DNA_pol_III_sug/sutau_N"/>
</dbReference>
<evidence type="ECO:0000256" key="1">
    <source>
        <dbReference type="ARBA" id="ARBA00006360"/>
    </source>
</evidence>
<dbReference type="Gene3D" id="1.10.8.60">
    <property type="match status" value="1"/>
</dbReference>
<dbReference type="EC" id="2.7.7.7" evidence="2"/>
<comment type="catalytic activity">
    <reaction evidence="11">
        <text>DNA(n) + a 2'-deoxyribonucleoside 5'-triphosphate = DNA(n+1) + diphosphate</text>
        <dbReference type="Rhea" id="RHEA:22508"/>
        <dbReference type="Rhea" id="RHEA-COMP:17339"/>
        <dbReference type="Rhea" id="RHEA-COMP:17340"/>
        <dbReference type="ChEBI" id="CHEBI:33019"/>
        <dbReference type="ChEBI" id="CHEBI:61560"/>
        <dbReference type="ChEBI" id="CHEBI:173112"/>
        <dbReference type="EC" id="2.7.7.7"/>
    </reaction>
</comment>
<evidence type="ECO:0000256" key="12">
    <source>
        <dbReference type="SAM" id="MobiDB-lite"/>
    </source>
</evidence>
<evidence type="ECO:0000256" key="7">
    <source>
        <dbReference type="ARBA" id="ARBA00022741"/>
    </source>
</evidence>
<dbReference type="InterPro" id="IPR022754">
    <property type="entry name" value="DNA_pol_III_gamma-3"/>
</dbReference>
<organism evidence="14 15">
    <name type="scientific">Limnochorda pilosa</name>
    <dbReference type="NCBI Taxonomy" id="1555112"/>
    <lineage>
        <taxon>Bacteria</taxon>
        <taxon>Bacillati</taxon>
        <taxon>Bacillota</taxon>
        <taxon>Limnochordia</taxon>
        <taxon>Limnochordales</taxon>
        <taxon>Limnochordaceae</taxon>
        <taxon>Limnochorda</taxon>
    </lineage>
</organism>
<evidence type="ECO:0000256" key="9">
    <source>
        <dbReference type="ARBA" id="ARBA00022840"/>
    </source>
</evidence>
<evidence type="ECO:0000256" key="11">
    <source>
        <dbReference type="ARBA" id="ARBA00049244"/>
    </source>
</evidence>
<dbReference type="PRINTS" id="PR00300">
    <property type="entry name" value="CLPPROTEASEA"/>
</dbReference>
<feature type="compositionally biased region" description="Basic and acidic residues" evidence="12">
    <location>
        <begin position="558"/>
        <end position="568"/>
    </location>
</feature>
<keyword evidence="6" id="KW-0479">Metal-binding</keyword>
<gene>
    <name evidence="14" type="ORF">LIP_3202</name>
</gene>
<dbReference type="InterPro" id="IPR027417">
    <property type="entry name" value="P-loop_NTPase"/>
</dbReference>
<dbReference type="SUPFAM" id="SSF52540">
    <property type="entry name" value="P-loop containing nucleoside triphosphate hydrolases"/>
    <property type="match status" value="1"/>
</dbReference>
<dbReference type="GO" id="GO:0003677">
    <property type="term" value="F:DNA binding"/>
    <property type="evidence" value="ECO:0007669"/>
    <property type="project" value="InterPro"/>
</dbReference>
<dbReference type="FunFam" id="3.40.50.300:FF:000014">
    <property type="entry name" value="DNA polymerase III subunit gamma/tau"/>
    <property type="match status" value="1"/>
</dbReference>
<name>A0A0K2SPJ1_LIMPI</name>
<evidence type="ECO:0000256" key="5">
    <source>
        <dbReference type="ARBA" id="ARBA00022705"/>
    </source>
</evidence>
<evidence type="ECO:0000256" key="2">
    <source>
        <dbReference type="ARBA" id="ARBA00012417"/>
    </source>
</evidence>
<accession>A0A0K2SPJ1</accession>
<evidence type="ECO:0000256" key="10">
    <source>
        <dbReference type="ARBA" id="ARBA00022932"/>
    </source>
</evidence>
<feature type="region of interest" description="Disordered" evidence="12">
    <location>
        <begin position="380"/>
        <end position="449"/>
    </location>
</feature>
<dbReference type="GO" id="GO:0046872">
    <property type="term" value="F:metal ion binding"/>
    <property type="evidence" value="ECO:0007669"/>
    <property type="project" value="UniProtKB-KW"/>
</dbReference>
<keyword evidence="4" id="KW-0548">Nucleotidyltransferase</keyword>
<dbReference type="GO" id="GO:0006261">
    <property type="term" value="P:DNA-templated DNA replication"/>
    <property type="evidence" value="ECO:0007669"/>
    <property type="project" value="TreeGrafter"/>
</dbReference>
<dbReference type="InterPro" id="IPR003593">
    <property type="entry name" value="AAA+_ATPase"/>
</dbReference>
<dbReference type="FunFam" id="1.10.8.60:FF:000013">
    <property type="entry name" value="DNA polymerase III subunit gamma/tau"/>
    <property type="match status" value="1"/>
</dbReference>
<keyword evidence="10" id="KW-0239">DNA-directed DNA polymerase</keyword>
<dbReference type="CDD" id="cd18137">
    <property type="entry name" value="HLD_clamp_pol_III_gamma_tau"/>
    <property type="match status" value="1"/>
</dbReference>
<proteinExistence type="inferred from homology"/>
<dbReference type="Pfam" id="PF13177">
    <property type="entry name" value="DNA_pol3_delta2"/>
    <property type="match status" value="1"/>
</dbReference>
<evidence type="ECO:0000256" key="6">
    <source>
        <dbReference type="ARBA" id="ARBA00022723"/>
    </source>
</evidence>
<keyword evidence="8" id="KW-0862">Zinc</keyword>
<dbReference type="Gene3D" id="1.20.272.10">
    <property type="match status" value="1"/>
</dbReference>
<keyword evidence="5" id="KW-0235">DNA replication</keyword>
<dbReference type="Pfam" id="PF22608">
    <property type="entry name" value="DNAX_ATPase_lid"/>
    <property type="match status" value="1"/>
</dbReference>
<dbReference type="Pfam" id="PF12169">
    <property type="entry name" value="DNA_pol3_gamma3"/>
    <property type="match status" value="1"/>
</dbReference>
<evidence type="ECO:0000256" key="8">
    <source>
        <dbReference type="ARBA" id="ARBA00022833"/>
    </source>
</evidence>
<dbReference type="RefSeq" id="WP_068140229.1">
    <property type="nucleotide sequence ID" value="NZ_AP014924.1"/>
</dbReference>
<dbReference type="NCBIfam" id="TIGR02397">
    <property type="entry name" value="dnaX_nterm"/>
    <property type="match status" value="1"/>
</dbReference>
<keyword evidence="3" id="KW-0808">Transferase</keyword>
<keyword evidence="7" id="KW-0547">Nucleotide-binding</keyword>
<sequence length="608" mass="66412">MAHLSLYRKWRPQRFQDVVGQEAVVQTLRNALRLGRFAHAYLFSGPRGTGKTTLARLLSKGLNCRQGPTGDPCGTCPSCQRISEGRSLDVIEIDGASNRGIDEVRELRESARFAPAESRFKVYIIDEVHMLTHEAFNALLKLLEEPPAHVVFLFATTEPHRLPATIISRCQRFDLHRLSETQLRGRLAEVAAAEGIALEEEALRLVTRMSQGALRDGLSLLDQVSSLGDGPIRGDQVRELLGLVPEDRVDGLLEALAAASPGASLEWLARLEADGVDFRQLARAVVERVRDLLVVLTVGDPAELLGLDPGTDGPRLSRSRELAERLGWERLEQVAQLFTRAEGELRRGEPPRLTLELASLEVLRSASLEERIRRVEARLDARGSQGAGTERAPFGRPAAAPEAVPSGQAREAEPVEPARPPEHVQRTEAIGSRTEPAPDPAPPVRTGPEQAHQDLAALWEAVLAELSRSAAGRATHAFAREARLAHVSGDQAVLVFPAGYAFHRSNLEQKAHRERVQRLLGRQLGRLVQVRVASEDEVQEPAQEPPAPAPVLAGSDPLRPDAGGRDAEPEPGEPVIEGPVEIEAVQDPVVRKAVEFFGGHVVRIERKG</sequence>
<dbReference type="OrthoDB" id="9810148at2"/>
<dbReference type="CDD" id="cd00009">
    <property type="entry name" value="AAA"/>
    <property type="match status" value="1"/>
</dbReference>
<dbReference type="AlphaFoldDB" id="A0A0K2SPJ1"/>
<dbReference type="PANTHER" id="PTHR11669:SF0">
    <property type="entry name" value="PROTEIN STICHEL-LIKE 2"/>
    <property type="match status" value="1"/>
</dbReference>
<dbReference type="InterPro" id="IPR048448">
    <property type="entry name" value="DnaX-like_C"/>
</dbReference>
<dbReference type="Gene3D" id="3.40.50.300">
    <property type="entry name" value="P-loop containing nucleotide triphosphate hydrolases"/>
    <property type="match status" value="1"/>
</dbReference>
<evidence type="ECO:0000259" key="13">
    <source>
        <dbReference type="SMART" id="SM00382"/>
    </source>
</evidence>
<dbReference type="Proteomes" id="UP000065807">
    <property type="component" value="Chromosome"/>
</dbReference>
<feature type="region of interest" description="Disordered" evidence="12">
    <location>
        <begin position="535"/>
        <end position="580"/>
    </location>
</feature>
<dbReference type="InterPro" id="IPR045085">
    <property type="entry name" value="HLD_clamp_pol_III_gamma_tau"/>
</dbReference>
<keyword evidence="15" id="KW-1185">Reference proteome</keyword>